<evidence type="ECO:0000313" key="3">
    <source>
        <dbReference type="Proteomes" id="UP000295673"/>
    </source>
</evidence>
<sequence length="120" mass="13674">MSLQKIKSITADILFLDDPSEIEGSKPFEDIGFTSIDFIDLCYELQQQIDSRIKPEELWPINQFATDPALFADGKWTDAGWARVQEALEFKDSSQKLPSELTRFWTPAFCAKRVEAVINA</sequence>
<dbReference type="PROSITE" id="PS50075">
    <property type="entry name" value="CARRIER"/>
    <property type="match status" value="1"/>
</dbReference>
<evidence type="ECO:0000259" key="1">
    <source>
        <dbReference type="PROSITE" id="PS50075"/>
    </source>
</evidence>
<name>A0A4V6NFR7_9RHOB</name>
<dbReference type="Pfam" id="PF00550">
    <property type="entry name" value="PP-binding"/>
    <property type="match status" value="1"/>
</dbReference>
<dbReference type="RefSeq" id="WP_132858430.1">
    <property type="nucleotide sequence ID" value="NZ_SMGR01000001.1"/>
</dbReference>
<accession>A0A4V6NFR7</accession>
<feature type="domain" description="Carrier" evidence="1">
    <location>
        <begin position="1"/>
        <end position="75"/>
    </location>
</feature>
<dbReference type="InterPro" id="IPR009081">
    <property type="entry name" value="PP-bd_ACP"/>
</dbReference>
<dbReference type="Gene3D" id="1.10.1200.10">
    <property type="entry name" value="ACP-like"/>
    <property type="match status" value="1"/>
</dbReference>
<dbReference type="AlphaFoldDB" id="A0A4V6NFR7"/>
<dbReference type="Proteomes" id="UP000295673">
    <property type="component" value="Unassembled WGS sequence"/>
</dbReference>
<comment type="caution">
    <text evidence="2">The sequence shown here is derived from an EMBL/GenBank/DDBJ whole genome shotgun (WGS) entry which is preliminary data.</text>
</comment>
<organism evidence="2 3">
    <name type="scientific">Shimia isoporae</name>
    <dbReference type="NCBI Taxonomy" id="647720"/>
    <lineage>
        <taxon>Bacteria</taxon>
        <taxon>Pseudomonadati</taxon>
        <taxon>Pseudomonadota</taxon>
        <taxon>Alphaproteobacteria</taxon>
        <taxon>Rhodobacterales</taxon>
        <taxon>Roseobacteraceae</taxon>
    </lineage>
</organism>
<keyword evidence="3" id="KW-1185">Reference proteome</keyword>
<dbReference type="OrthoDB" id="6959713at2"/>
<evidence type="ECO:0000313" key="2">
    <source>
        <dbReference type="EMBL" id="TCL08290.1"/>
    </source>
</evidence>
<protein>
    <submittedName>
        <fullName evidence="2">Acyl carrier protein</fullName>
    </submittedName>
</protein>
<gene>
    <name evidence="2" type="ORF">BXY66_0325</name>
</gene>
<proteinExistence type="predicted"/>
<dbReference type="InterPro" id="IPR036736">
    <property type="entry name" value="ACP-like_sf"/>
</dbReference>
<dbReference type="EMBL" id="SMGR01000001">
    <property type="protein sequence ID" value="TCL08290.1"/>
    <property type="molecule type" value="Genomic_DNA"/>
</dbReference>
<reference evidence="2 3" key="1">
    <citation type="submission" date="2019-03" db="EMBL/GenBank/DDBJ databases">
        <title>Genomic Encyclopedia of Archaeal and Bacterial Type Strains, Phase II (KMG-II): from individual species to whole genera.</title>
        <authorList>
            <person name="Goeker M."/>
        </authorList>
    </citation>
    <scope>NUCLEOTIDE SEQUENCE [LARGE SCALE GENOMIC DNA]</scope>
    <source>
        <strain evidence="2 3">DSM 26433</strain>
    </source>
</reference>
<dbReference type="SUPFAM" id="SSF47336">
    <property type="entry name" value="ACP-like"/>
    <property type="match status" value="1"/>
</dbReference>